<evidence type="ECO:0000259" key="1">
    <source>
        <dbReference type="Pfam" id="PF20335"/>
    </source>
</evidence>
<feature type="domain" description="DUF6630" evidence="1">
    <location>
        <begin position="18"/>
        <end position="132"/>
    </location>
</feature>
<sequence>MYGQGIAQLIFPDSKDLEEFIRDHEELDLHESLLKYGLSTKKFLFLDYKGEQYQEIVNYILDYEFNLQNELASQEELEVLGNFEYEYVPEKIREANRILSQRGYGLFTYPTSGDFYALFIAQLENKTRLLEVELLADERIPLKERYIRYYS</sequence>
<reference evidence="2 3" key="1">
    <citation type="submission" date="2016-11" db="EMBL/GenBank/DDBJ databases">
        <authorList>
            <person name="Jaros S."/>
            <person name="Januszkiewicz K."/>
            <person name="Wedrychowicz H."/>
        </authorList>
    </citation>
    <scope>NUCLEOTIDE SEQUENCE [LARGE SCALE GENOMIC DNA]</scope>
    <source>
        <strain evidence="2 3">NF2</strain>
    </source>
</reference>
<name>A0A220ML33_9BACL</name>
<dbReference type="Pfam" id="PF20335">
    <property type="entry name" value="DUF6630"/>
    <property type="match status" value="1"/>
</dbReference>
<dbReference type="EMBL" id="CP018145">
    <property type="protein sequence ID" value="ASJ55260.1"/>
    <property type="molecule type" value="Genomic_DNA"/>
</dbReference>
<dbReference type="KEGG" id="bfm:BP422_17940"/>
<dbReference type="Proteomes" id="UP000197781">
    <property type="component" value="Chromosome"/>
</dbReference>
<dbReference type="InterPro" id="IPR046582">
    <property type="entry name" value="DUF6630"/>
</dbReference>
<accession>A0A220ML33</accession>
<gene>
    <name evidence="2" type="ORF">BP422_17940</name>
</gene>
<organism evidence="2 3">
    <name type="scientific">Brevibacillus formosus</name>
    <dbReference type="NCBI Taxonomy" id="54913"/>
    <lineage>
        <taxon>Bacteria</taxon>
        <taxon>Bacillati</taxon>
        <taxon>Bacillota</taxon>
        <taxon>Bacilli</taxon>
        <taxon>Bacillales</taxon>
        <taxon>Paenibacillaceae</taxon>
        <taxon>Brevibacillus</taxon>
    </lineage>
</organism>
<dbReference type="AlphaFoldDB" id="A0A220ML33"/>
<evidence type="ECO:0000313" key="3">
    <source>
        <dbReference type="Proteomes" id="UP000197781"/>
    </source>
</evidence>
<proteinExistence type="predicted"/>
<protein>
    <recommendedName>
        <fullName evidence="1">DUF6630 domain-containing protein</fullName>
    </recommendedName>
</protein>
<evidence type="ECO:0000313" key="2">
    <source>
        <dbReference type="EMBL" id="ASJ55260.1"/>
    </source>
</evidence>
<dbReference type="RefSeq" id="WP_088908941.1">
    <property type="nucleotide sequence ID" value="NZ_CP018145.1"/>
</dbReference>